<geneLocation type="chloroplast" evidence="1"/>
<sequence>MEIEKRCSYSSFGNVRFFSYQYRIEHAEQNLLHVKPARFRSEKSYGFYETMCYGSNP</sequence>
<gene>
    <name evidence="1" type="ORF">SI8410PT_00118</name>
</gene>
<reference evidence="1" key="1">
    <citation type="submission" date="2020-02" db="EMBL/GenBank/DDBJ databases">
        <authorList>
            <person name="Scholz U."/>
            <person name="Mascher M."/>
            <person name="Fiebig A."/>
        </authorList>
    </citation>
    <scope>NUCLEOTIDE SEQUENCE</scope>
</reference>
<accession>A0A8S0YB52</accession>
<keyword evidence="1" id="KW-0934">Plastid</keyword>
<protein>
    <submittedName>
        <fullName evidence="1">Uncharacterized protein</fullName>
    </submittedName>
</protein>
<organism evidence="1">
    <name type="scientific">Spirodela intermedia</name>
    <name type="common">Intermediate duckweed</name>
    <dbReference type="NCBI Taxonomy" id="51605"/>
    <lineage>
        <taxon>Eukaryota</taxon>
        <taxon>Viridiplantae</taxon>
        <taxon>Streptophyta</taxon>
        <taxon>Embryophyta</taxon>
        <taxon>Tracheophyta</taxon>
        <taxon>Spermatophyta</taxon>
        <taxon>Magnoliopsida</taxon>
        <taxon>Liliopsida</taxon>
        <taxon>Araceae</taxon>
        <taxon>Lemnoideae</taxon>
        <taxon>Spirodela</taxon>
    </lineage>
</organism>
<keyword evidence="1" id="KW-0150">Chloroplast</keyword>
<proteinExistence type="predicted"/>
<evidence type="ECO:0000313" key="1">
    <source>
        <dbReference type="EMBL" id="CAA9893571.1"/>
    </source>
</evidence>
<name>A0A8S0YB52_SPIIN</name>
<dbReference type="EMBL" id="LR761918">
    <property type="protein sequence ID" value="CAA9893571.1"/>
    <property type="molecule type" value="Genomic_DNA"/>
</dbReference>
<dbReference type="AlphaFoldDB" id="A0A8S0YB52"/>